<keyword evidence="3" id="KW-0808">Transferase</keyword>
<dbReference type="InterPro" id="IPR029044">
    <property type="entry name" value="Nucleotide-diphossugar_trans"/>
</dbReference>
<dbReference type="FunFam" id="3.90.550.10:FF:000112">
    <property type="entry name" value="Cellulose synthase-like protein E1"/>
    <property type="match status" value="1"/>
</dbReference>
<feature type="transmembrane region" description="Helical" evidence="14">
    <location>
        <begin position="601"/>
        <end position="627"/>
    </location>
</feature>
<keyword evidence="16" id="KW-1185">Reference proteome</keyword>
<dbReference type="PANTHER" id="PTHR13301">
    <property type="entry name" value="X-BOX TRANSCRIPTION FACTOR-RELATED"/>
    <property type="match status" value="1"/>
</dbReference>
<feature type="binding site" evidence="13">
    <location>
        <position position="306"/>
    </location>
    <ligand>
        <name>Mn(2+)</name>
        <dbReference type="ChEBI" id="CHEBI:29035"/>
    </ligand>
</feature>
<evidence type="ECO:0000313" key="16">
    <source>
        <dbReference type="Proteomes" id="UP001634007"/>
    </source>
</evidence>
<evidence type="ECO:0000256" key="2">
    <source>
        <dbReference type="ARBA" id="ARBA00022676"/>
    </source>
</evidence>
<evidence type="ECO:0000256" key="3">
    <source>
        <dbReference type="ARBA" id="ARBA00022679"/>
    </source>
</evidence>
<dbReference type="Gene3D" id="3.90.550.10">
    <property type="entry name" value="Spore Coat Polysaccharide Biosynthesis Protein SpsA, Chain A"/>
    <property type="match status" value="2"/>
</dbReference>
<evidence type="ECO:0000256" key="13">
    <source>
        <dbReference type="PIRSR" id="PIRSR605150-3"/>
    </source>
</evidence>
<keyword evidence="7 14" id="KW-0472">Membrane</keyword>
<evidence type="ECO:0000256" key="14">
    <source>
        <dbReference type="SAM" id="Phobius"/>
    </source>
</evidence>
<dbReference type="Proteomes" id="UP001634007">
    <property type="component" value="Unassembled WGS sequence"/>
</dbReference>
<evidence type="ECO:0000256" key="6">
    <source>
        <dbReference type="ARBA" id="ARBA00023034"/>
    </source>
</evidence>
<dbReference type="InterPro" id="IPR005150">
    <property type="entry name" value="Cellulose_synth"/>
</dbReference>
<dbReference type="Pfam" id="PF03552">
    <property type="entry name" value="Cellulose_synt"/>
    <property type="match status" value="2"/>
</dbReference>
<dbReference type="GO" id="GO:0000139">
    <property type="term" value="C:Golgi membrane"/>
    <property type="evidence" value="ECO:0007669"/>
    <property type="project" value="UniProtKB-SubCell"/>
</dbReference>
<protein>
    <recommendedName>
        <fullName evidence="17">Cellulose synthase-like protein E6</fullName>
    </recommendedName>
</protein>
<evidence type="ECO:0000313" key="15">
    <source>
        <dbReference type="EMBL" id="KAL3740966.1"/>
    </source>
</evidence>
<comment type="similarity">
    <text evidence="10">Belongs to the glycosyltransferase 2 family. Plant cellulose synthase-like E subfamily.</text>
</comment>
<name>A0ABD3KUI4_EUCGL</name>
<dbReference type="GO" id="GO:0016757">
    <property type="term" value="F:glycosyltransferase activity"/>
    <property type="evidence" value="ECO:0007669"/>
    <property type="project" value="UniProtKB-KW"/>
</dbReference>
<evidence type="ECO:0000256" key="5">
    <source>
        <dbReference type="ARBA" id="ARBA00022989"/>
    </source>
</evidence>
<feature type="transmembrane region" description="Helical" evidence="14">
    <location>
        <begin position="52"/>
        <end position="74"/>
    </location>
</feature>
<evidence type="ECO:0000256" key="4">
    <source>
        <dbReference type="ARBA" id="ARBA00022692"/>
    </source>
</evidence>
<evidence type="ECO:0000256" key="11">
    <source>
        <dbReference type="PIRSR" id="PIRSR605150-1"/>
    </source>
</evidence>
<dbReference type="AlphaFoldDB" id="A0ABD3KUI4"/>
<feature type="transmembrane region" description="Helical" evidence="14">
    <location>
        <begin position="647"/>
        <end position="668"/>
    </location>
</feature>
<accession>A0ABD3KUI4</accession>
<feature type="active site" evidence="11">
    <location>
        <position position="140"/>
    </location>
</feature>
<evidence type="ECO:0000256" key="7">
    <source>
        <dbReference type="ARBA" id="ARBA00023136"/>
    </source>
</evidence>
<dbReference type="EMBL" id="JBJKBG010000005">
    <property type="protein sequence ID" value="KAL3740966.1"/>
    <property type="molecule type" value="Genomic_DNA"/>
</dbReference>
<comment type="subcellular location">
    <subcellularLocation>
        <location evidence="1">Golgi apparatus membrane</location>
        <topology evidence="1">Multi-pass membrane protein</topology>
    </subcellularLocation>
</comment>
<evidence type="ECO:0008006" key="17">
    <source>
        <dbReference type="Google" id="ProtNLM"/>
    </source>
</evidence>
<keyword evidence="2" id="KW-0328">Glycosyltransferase</keyword>
<evidence type="ECO:0000256" key="9">
    <source>
        <dbReference type="ARBA" id="ARBA00037405"/>
    </source>
</evidence>
<proteinExistence type="inferred from homology"/>
<feature type="transmembrane region" description="Helical" evidence="14">
    <location>
        <begin position="557"/>
        <end position="580"/>
    </location>
</feature>
<keyword evidence="8" id="KW-0961">Cell wall biogenesis/degradation</keyword>
<evidence type="ECO:0000256" key="10">
    <source>
        <dbReference type="ARBA" id="ARBA00060766"/>
    </source>
</evidence>
<dbReference type="FunFam" id="3.90.550.10:FF:000138">
    <property type="entry name" value="Cellulose synthase isolog"/>
    <property type="match status" value="1"/>
</dbReference>
<keyword evidence="6" id="KW-0333">Golgi apparatus</keyword>
<dbReference type="SUPFAM" id="SSF53448">
    <property type="entry name" value="Nucleotide-diphospho-sugar transferases"/>
    <property type="match status" value="1"/>
</dbReference>
<gene>
    <name evidence="15" type="ORF">ACJRO7_022135</name>
</gene>
<reference evidence="15 16" key="1">
    <citation type="submission" date="2024-11" db="EMBL/GenBank/DDBJ databases">
        <title>Chromosome-level genome assembly of Eucalyptus globulus Labill. provides insights into its genome evolution.</title>
        <authorList>
            <person name="Li X."/>
        </authorList>
    </citation>
    <scope>NUCLEOTIDE SEQUENCE [LARGE SCALE GENOMIC DNA]</scope>
    <source>
        <strain evidence="15">CL2024</strain>
        <tissue evidence="15">Fresh tender leaves</tissue>
    </source>
</reference>
<feature type="transmembrane region" description="Helical" evidence="14">
    <location>
        <begin position="21"/>
        <end position="40"/>
    </location>
</feature>
<keyword evidence="4 14" id="KW-0812">Transmembrane</keyword>
<evidence type="ECO:0000256" key="8">
    <source>
        <dbReference type="ARBA" id="ARBA00023316"/>
    </source>
</evidence>
<evidence type="ECO:0000256" key="12">
    <source>
        <dbReference type="PIRSR" id="PIRSR605150-2"/>
    </source>
</evidence>
<feature type="active site" evidence="11">
    <location>
        <position position="447"/>
    </location>
</feature>
<sequence>MAEKSNLPLFETKVFKNRLIFRLYTLSIVISICFIFYFRILHLPDSKTAEKLAWLGAFFSELWFTFYWFINIVVRWNPSYRRTFKDRLSQRYDNVLPGIDIFVCTADPMIEPPTMVINTILSIMAYNYPSEKMSLYLSDDGGSDLTFYALLEASRFSKEWLPFCRNFNIEPRSPEAYFRKAVEPINDSLWSNEWSSMKNLYEDKKKRIESVAELGRIPDDIREQHKGFLEWDTASSQRDHQTILQILIDGRDANAVDNEGQPLPTLVYLAREKRPQFHHHFKGGAMNAMIRVSSRISNSPVILNVDCDMYSNNSDSVRDALCFLMDEENGDEIGFVQFPQCFDNITKNDLYSSSLNVIMQVEIHGMDNNGGPGYIGTGCFHRRETLCGRKYKRGSKTESLRWDHHLRIQDRASVLEETCKPLASCGYEENTEWGKEMGLKYGCPVEDFLTGFAIHFRGWRSIYFNPERKGFLGVAPTALLQSLVQTKRWSEGDFQIFLSQYCPLVCGHGNIPLKLQLSYCVWLLWAPNCLASLYYVTIPSLCLLRGISLFPKILSQWSFPFIYLFMATSAYSAGEFIWCGGTLRGWWNDQRMWVYKRTTSFLFGFLDNILRLLGISKSAFVVTAKVADDDVSKRYEQELMEFGAPSPMFTILTTLAFLNALTFIGVLLKLAMHGQTLDQLAMQIVLCGLLICLNQPLYEGIFIRKDKAKMPSSTSYGSARSHTLQGDGLTEVIGRFHVATCTMKVRAGCCFSIGRPFVDPEVSKLKELMHLRESKFLISKSEEFSYKLSRKHVYRRYRSSIALMSSLMSSNRYISRISVHLLLLI</sequence>
<feature type="binding site" evidence="13">
    <location>
        <position position="282"/>
    </location>
    <ligand>
        <name>Mn(2+)</name>
        <dbReference type="ChEBI" id="CHEBI:29035"/>
    </ligand>
</feature>
<organism evidence="15 16">
    <name type="scientific">Eucalyptus globulus</name>
    <name type="common">Tasmanian blue gum</name>
    <dbReference type="NCBI Taxonomy" id="34317"/>
    <lineage>
        <taxon>Eukaryota</taxon>
        <taxon>Viridiplantae</taxon>
        <taxon>Streptophyta</taxon>
        <taxon>Embryophyta</taxon>
        <taxon>Tracheophyta</taxon>
        <taxon>Spermatophyta</taxon>
        <taxon>Magnoliopsida</taxon>
        <taxon>eudicotyledons</taxon>
        <taxon>Gunneridae</taxon>
        <taxon>Pentapetalae</taxon>
        <taxon>rosids</taxon>
        <taxon>malvids</taxon>
        <taxon>Myrtales</taxon>
        <taxon>Myrtaceae</taxon>
        <taxon>Myrtoideae</taxon>
        <taxon>Eucalypteae</taxon>
        <taxon>Eucalyptus</taxon>
    </lineage>
</organism>
<evidence type="ECO:0000256" key="1">
    <source>
        <dbReference type="ARBA" id="ARBA00004653"/>
    </source>
</evidence>
<keyword evidence="5 14" id="KW-1133">Transmembrane helix</keyword>
<comment type="function">
    <text evidence="9">Thought to be a Golgi-localized beta-glycan synthase that polymerize the backbones of noncellulosic polysaccharides (hemicelluloses) of plant cell wall.</text>
</comment>
<feature type="transmembrane region" description="Helical" evidence="14">
    <location>
        <begin position="519"/>
        <end position="537"/>
    </location>
</feature>
<comment type="caution">
    <text evidence="15">The sequence shown here is derived from an EMBL/GenBank/DDBJ whole genome shotgun (WGS) entry which is preliminary data.</text>
</comment>
<feature type="transmembrane region" description="Helical" evidence="14">
    <location>
        <begin position="680"/>
        <end position="698"/>
    </location>
</feature>
<feature type="binding site" evidence="12">
    <location>
        <position position="140"/>
    </location>
    <ligand>
        <name>UDP-alpha-D-glucose</name>
        <dbReference type="ChEBI" id="CHEBI:58885"/>
    </ligand>
</feature>
<dbReference type="GO" id="GO:0071555">
    <property type="term" value="P:cell wall organization"/>
    <property type="evidence" value="ECO:0007669"/>
    <property type="project" value="UniProtKB-KW"/>
</dbReference>
<feature type="binding site" evidence="12">
    <location>
        <position position="111"/>
    </location>
    <ligand>
        <name>UDP-alpha-D-glucose</name>
        <dbReference type="ChEBI" id="CHEBI:58885"/>
    </ligand>
</feature>